<feature type="compositionally biased region" description="Basic and acidic residues" evidence="1">
    <location>
        <begin position="145"/>
        <end position="155"/>
    </location>
</feature>
<organism evidence="2 3">
    <name type="scientific">Umbra pygmaea</name>
    <name type="common">Eastern mudminnow</name>
    <dbReference type="NCBI Taxonomy" id="75934"/>
    <lineage>
        <taxon>Eukaryota</taxon>
        <taxon>Metazoa</taxon>
        <taxon>Chordata</taxon>
        <taxon>Craniata</taxon>
        <taxon>Vertebrata</taxon>
        <taxon>Euteleostomi</taxon>
        <taxon>Actinopterygii</taxon>
        <taxon>Neopterygii</taxon>
        <taxon>Teleostei</taxon>
        <taxon>Protacanthopterygii</taxon>
        <taxon>Esociformes</taxon>
        <taxon>Umbridae</taxon>
        <taxon>Umbra</taxon>
    </lineage>
</organism>
<feature type="compositionally biased region" description="Polar residues" evidence="1">
    <location>
        <begin position="190"/>
        <end position="203"/>
    </location>
</feature>
<dbReference type="AlphaFoldDB" id="A0ABD0WB78"/>
<feature type="compositionally biased region" description="Low complexity" evidence="1">
    <location>
        <begin position="594"/>
        <end position="605"/>
    </location>
</feature>
<evidence type="ECO:0000313" key="2">
    <source>
        <dbReference type="EMBL" id="KAL0968545.1"/>
    </source>
</evidence>
<feature type="region of interest" description="Disordered" evidence="1">
    <location>
        <begin position="593"/>
        <end position="656"/>
    </location>
</feature>
<feature type="region of interest" description="Disordered" evidence="1">
    <location>
        <begin position="296"/>
        <end position="393"/>
    </location>
</feature>
<comment type="caution">
    <text evidence="2">The sequence shown here is derived from an EMBL/GenBank/DDBJ whole genome shotgun (WGS) entry which is preliminary data.</text>
</comment>
<feature type="compositionally biased region" description="Basic and acidic residues" evidence="1">
    <location>
        <begin position="337"/>
        <end position="351"/>
    </location>
</feature>
<evidence type="ECO:0000313" key="3">
    <source>
        <dbReference type="Proteomes" id="UP001557470"/>
    </source>
</evidence>
<evidence type="ECO:0000256" key="1">
    <source>
        <dbReference type="SAM" id="MobiDB-lite"/>
    </source>
</evidence>
<name>A0ABD0WB78_UMBPY</name>
<protein>
    <submittedName>
        <fullName evidence="2">Uncharacterized protein</fullName>
    </submittedName>
</protein>
<sequence>MKDLPDAEPLPHISVVELLSEDEEEVQLPHFPPNVVNWIKTAIPQPVMLPAGYVEAQTKAQQIQSKISSLEKVLSPPPDSLKSEEDSQTSNVVGWFVTGLGLKMPQPVTRSKDDVEVHSVSPQPKHADLVLEEVVEGDLKDLNQEVPSKDTHSETHPQTTQPAKTAQAQTTQPKLPVKPDEQELNLPNVPESTTASLEDAETQTGRWTPFVESIKREAEGIAIATMEERMNQERLDLVRMAEEVARHTAEMTIRQMQEAQSIKLSINSQEAILEEEDPESFLKRQVCPVQEKPVEVSELALQPEPREPLSPVIERDPEEEPEPVRSSSPDPSLEPEPDNKEEPQTKPESQDTKVAPEPVTQQPQKQEGEEDSHQPDTTTKEEAEPADEGSCGVPGSCDAIKRCLMRIPHVPACLDSFNNLLKEYNITPPKLPSVPHLPTSLSRFTSQVTKLVPSLPPELSQEFSQYTRPFTQMSQRVSQLPQQISQLPQRMSQLPRQLQVQIPQVFPGLPTKLPSLPQTLANIPSQIYNLPQRAGQTYTNVPLNHQTRTPSPSSPGSTLELPNVPSYPRLPPISLSRQLSGLSNPALQIEDVTSSARPSASSKLSVHPAVNVEDVDSGGREHSRHTPQILTPQDPNLKTLTVPGVSKTNRQSAEKE</sequence>
<reference evidence="2 3" key="1">
    <citation type="submission" date="2024-06" db="EMBL/GenBank/DDBJ databases">
        <authorList>
            <person name="Pan Q."/>
            <person name="Wen M."/>
            <person name="Jouanno E."/>
            <person name="Zahm M."/>
            <person name="Klopp C."/>
            <person name="Cabau C."/>
            <person name="Louis A."/>
            <person name="Berthelot C."/>
            <person name="Parey E."/>
            <person name="Roest Crollius H."/>
            <person name="Montfort J."/>
            <person name="Robinson-Rechavi M."/>
            <person name="Bouchez O."/>
            <person name="Lampietro C."/>
            <person name="Lopez Roques C."/>
            <person name="Donnadieu C."/>
            <person name="Postlethwait J."/>
            <person name="Bobe J."/>
            <person name="Verreycken H."/>
            <person name="Guiguen Y."/>
        </authorList>
    </citation>
    <scope>NUCLEOTIDE SEQUENCE [LARGE SCALE GENOMIC DNA]</scope>
    <source>
        <strain evidence="2">Up_M1</strain>
        <tissue evidence="2">Testis</tissue>
    </source>
</reference>
<feature type="compositionally biased region" description="Polar residues" evidence="1">
    <location>
        <begin position="646"/>
        <end position="656"/>
    </location>
</feature>
<feature type="compositionally biased region" description="Basic and acidic residues" evidence="1">
    <location>
        <begin position="371"/>
        <end position="383"/>
    </location>
</feature>
<feature type="region of interest" description="Disordered" evidence="1">
    <location>
        <begin position="145"/>
        <end position="203"/>
    </location>
</feature>
<keyword evidence="3" id="KW-1185">Reference proteome</keyword>
<accession>A0ABD0WB78</accession>
<dbReference type="Proteomes" id="UP001557470">
    <property type="component" value="Unassembled WGS sequence"/>
</dbReference>
<feature type="compositionally biased region" description="Polar residues" evidence="1">
    <location>
        <begin position="626"/>
        <end position="639"/>
    </location>
</feature>
<feature type="compositionally biased region" description="Low complexity" evidence="1">
    <location>
        <begin position="157"/>
        <end position="174"/>
    </location>
</feature>
<gene>
    <name evidence="2" type="ORF">UPYG_G00268230</name>
</gene>
<dbReference type="EMBL" id="JAGEUA010000008">
    <property type="protein sequence ID" value="KAL0968545.1"/>
    <property type="molecule type" value="Genomic_DNA"/>
</dbReference>
<feature type="region of interest" description="Disordered" evidence="1">
    <location>
        <begin position="542"/>
        <end position="576"/>
    </location>
</feature>
<proteinExistence type="predicted"/>